<reference evidence="1" key="1">
    <citation type="journal article" date="2014" name="Int. J. Syst. Evol. Microbiol.">
        <title>Complete genome sequence of Corynebacterium casei LMG S-19264T (=DSM 44701T), isolated from a smear-ripened cheese.</title>
        <authorList>
            <consortium name="US DOE Joint Genome Institute (JGI-PGF)"/>
            <person name="Walter F."/>
            <person name="Albersmeier A."/>
            <person name="Kalinowski J."/>
            <person name="Ruckert C."/>
        </authorList>
    </citation>
    <scope>NUCLEOTIDE SEQUENCE</scope>
    <source>
        <strain evidence="1">CGMCC 1.12785</strain>
    </source>
</reference>
<dbReference type="InterPro" id="IPR046040">
    <property type="entry name" value="DUF5998"/>
</dbReference>
<protein>
    <recommendedName>
        <fullName evidence="3">Phosphodiesterase</fullName>
    </recommendedName>
</protein>
<dbReference type="EMBL" id="BMFY01000009">
    <property type="protein sequence ID" value="GGA18655.1"/>
    <property type="molecule type" value="Genomic_DNA"/>
</dbReference>
<evidence type="ECO:0000313" key="2">
    <source>
        <dbReference type="Proteomes" id="UP000616114"/>
    </source>
</evidence>
<gene>
    <name evidence="1" type="ORF">GCM10011333_22190</name>
</gene>
<organism evidence="1 2">
    <name type="scientific">Sediminivirga luteola</name>
    <dbReference type="NCBI Taxonomy" id="1774748"/>
    <lineage>
        <taxon>Bacteria</taxon>
        <taxon>Bacillati</taxon>
        <taxon>Actinomycetota</taxon>
        <taxon>Actinomycetes</taxon>
        <taxon>Micrococcales</taxon>
        <taxon>Brevibacteriaceae</taxon>
        <taxon>Sediminivirga</taxon>
    </lineage>
</organism>
<accession>A0A8J2XL02</accession>
<evidence type="ECO:0000313" key="1">
    <source>
        <dbReference type="EMBL" id="GGA18655.1"/>
    </source>
</evidence>
<evidence type="ECO:0008006" key="3">
    <source>
        <dbReference type="Google" id="ProtNLM"/>
    </source>
</evidence>
<dbReference type="RefSeq" id="WP_188550954.1">
    <property type="nucleotide sequence ID" value="NZ_BMFY01000009.1"/>
</dbReference>
<dbReference type="AlphaFoldDB" id="A0A8J2XL02"/>
<reference evidence="1" key="2">
    <citation type="submission" date="2020-09" db="EMBL/GenBank/DDBJ databases">
        <authorList>
            <person name="Sun Q."/>
            <person name="Zhou Y."/>
        </authorList>
    </citation>
    <scope>NUCLEOTIDE SEQUENCE</scope>
    <source>
        <strain evidence="1">CGMCC 1.12785</strain>
    </source>
</reference>
<name>A0A8J2XL02_9MICO</name>
<comment type="caution">
    <text evidence="1">The sequence shown here is derived from an EMBL/GenBank/DDBJ whole genome shotgun (WGS) entry which is preliminary data.</text>
</comment>
<dbReference type="Pfam" id="PF19461">
    <property type="entry name" value="DUF5998"/>
    <property type="match status" value="1"/>
</dbReference>
<keyword evidence="2" id="KW-1185">Reference proteome</keyword>
<sequence>MAAYPSQRSQGEQTLQLERDLKTAGFYPQLAMAVFSESLYQETLLSHLVHVDTHFDMDSIHRHISALLLTPTRLILGHIDDDPRGPEGGTAARVSTEDIPLTRLRTVLIARTYENPERFRPGQLPADVVITLAWDSLRRLDLVPEACGDPQCDADHGYSGTSTAEDLSIRVSAMAEGQEALEQALRFAGRLRESVHQARTAAGLQAG</sequence>
<proteinExistence type="predicted"/>
<dbReference type="Proteomes" id="UP000616114">
    <property type="component" value="Unassembled WGS sequence"/>
</dbReference>